<evidence type="ECO:0000259" key="8">
    <source>
        <dbReference type="Pfam" id="PF00479"/>
    </source>
</evidence>
<dbReference type="InterPro" id="IPR022674">
    <property type="entry name" value="G6P_DH_NAD-bd"/>
</dbReference>
<feature type="active site" description="Proton acceptor" evidence="7">
    <location>
        <position position="255"/>
    </location>
</feature>
<feature type="domain" description="Glucose-6-phosphate dehydrogenase C-terminal" evidence="9">
    <location>
        <begin position="204"/>
        <end position="504"/>
    </location>
</feature>
<keyword evidence="11" id="KW-1185">Reference proteome</keyword>
<evidence type="ECO:0000256" key="2">
    <source>
        <dbReference type="ARBA" id="ARBA00009975"/>
    </source>
</evidence>
<gene>
    <name evidence="7 10" type="primary">zwf</name>
    <name evidence="10" type="ORF">NSPZN2_10827</name>
</gene>
<keyword evidence="5 7" id="KW-0560">Oxidoreductase</keyword>
<dbReference type="Proteomes" id="UP000675880">
    <property type="component" value="Unassembled WGS sequence"/>
</dbReference>
<sequence>MNSGPTMDLPRLRTPCVMVIFGIDGDLAKRKLLPAVYNLMAGQFLPEEFAIVGLDRPESTTEAFREKLDRVMGEYLPASADRTVWQALSQCVHYLAGDFQEGSTYRRLNELLADVDAAAGTKGNYIFYLATIPGLFGKIVTHLGEYGLTVEREGTWRRVIIEKPFGHDLDSARALNHELQRVLHERQIYRIDHYLGKETVQNILVFRFANGIFEPVWNRQYIDHVQITVAESLGVEHRGRYYEQAGALRDMVPNHLLQLLCFLAMEPPNSFAADAVRDEKAKVLRGVMPLNSLDVLRYVAFGQYGPGTIEGKSVAGYRAEPHVESESMTETFVAMKLFIDNWRWAGVPFYLRTGKRMRRRLTEIVVQFKRAPFMLFRKTQVDRLAPNVLVIRIQPDEGISLRFDAKVPGPTVRIGTVDMDFQYADYFGNAPHTGYETLLHDAMAGDATLFQRADNIELGWAVVQMILDVWKSLPGAAAFPNYPGGSWGPPEAEALLRREGREWWNGGQA</sequence>
<dbReference type="GO" id="GO:0004345">
    <property type="term" value="F:glucose-6-phosphate dehydrogenase activity"/>
    <property type="evidence" value="ECO:0007669"/>
    <property type="project" value="UniProtKB-EC"/>
</dbReference>
<evidence type="ECO:0000256" key="6">
    <source>
        <dbReference type="ARBA" id="ARBA00023277"/>
    </source>
</evidence>
<reference evidence="10 11" key="1">
    <citation type="submission" date="2021-02" db="EMBL/GenBank/DDBJ databases">
        <authorList>
            <person name="Han P."/>
        </authorList>
    </citation>
    <scope>NUCLEOTIDE SEQUENCE [LARGE SCALE GENOMIC DNA]</scope>
    <source>
        <strain evidence="10">Candidatus Nitrospira sp. ZN2</strain>
    </source>
</reference>
<dbReference type="PANTHER" id="PTHR23429:SF0">
    <property type="entry name" value="GLUCOSE-6-PHOSPHATE 1-DEHYDROGENASE"/>
    <property type="match status" value="1"/>
</dbReference>
<dbReference type="EC" id="1.1.1.49" evidence="7"/>
<dbReference type="EMBL" id="CAJNBJ010000001">
    <property type="protein sequence ID" value="CAE6702964.1"/>
    <property type="molecule type" value="Genomic_DNA"/>
</dbReference>
<feature type="binding site" evidence="7">
    <location>
        <position position="250"/>
    </location>
    <ligand>
        <name>substrate</name>
    </ligand>
</feature>
<keyword evidence="6 7" id="KW-0119">Carbohydrate metabolism</keyword>
<evidence type="ECO:0000256" key="5">
    <source>
        <dbReference type="ARBA" id="ARBA00023002"/>
    </source>
</evidence>
<dbReference type="PRINTS" id="PR00079">
    <property type="entry name" value="G6PDHDRGNASE"/>
</dbReference>
<dbReference type="InterPro" id="IPR001282">
    <property type="entry name" value="G6P_DH"/>
</dbReference>
<keyword evidence="3 7" id="KW-0313">Glucose metabolism</keyword>
<evidence type="ECO:0000313" key="11">
    <source>
        <dbReference type="Proteomes" id="UP000675880"/>
    </source>
</evidence>
<dbReference type="SUPFAM" id="SSF55347">
    <property type="entry name" value="Glyceraldehyde-3-phosphate dehydrogenase-like, C-terminal domain"/>
    <property type="match status" value="1"/>
</dbReference>
<feature type="domain" description="Glucose-6-phosphate dehydrogenase NAD-binding" evidence="8">
    <location>
        <begin position="19"/>
        <end position="202"/>
    </location>
</feature>
<feature type="binding site" evidence="7">
    <location>
        <position position="163"/>
    </location>
    <ligand>
        <name>NADP(+)</name>
        <dbReference type="ChEBI" id="CHEBI:58349"/>
    </ligand>
</feature>
<feature type="binding site" evidence="7">
    <location>
        <position position="355"/>
    </location>
    <ligand>
        <name>substrate</name>
    </ligand>
</feature>
<keyword evidence="4 7" id="KW-0521">NADP</keyword>
<dbReference type="PIRSF" id="PIRSF000110">
    <property type="entry name" value="G6PD"/>
    <property type="match status" value="1"/>
</dbReference>
<feature type="binding site" evidence="7">
    <location>
        <begin position="98"/>
        <end position="99"/>
    </location>
    <ligand>
        <name>NADP(+)</name>
        <dbReference type="ChEBI" id="CHEBI:58349"/>
    </ligand>
</feature>
<comment type="caution">
    <text evidence="10">The sequence shown here is derived from an EMBL/GenBank/DDBJ whole genome shotgun (WGS) entry which is preliminary data.</text>
</comment>
<dbReference type="SUPFAM" id="SSF51735">
    <property type="entry name" value="NAD(P)-binding Rossmann-fold domains"/>
    <property type="match status" value="1"/>
</dbReference>
<dbReference type="InterPro" id="IPR036291">
    <property type="entry name" value="NAD(P)-bd_dom_sf"/>
</dbReference>
<comment type="similarity">
    <text evidence="2 7">Belongs to the glucose-6-phosphate dehydrogenase family.</text>
</comment>
<comment type="caution">
    <text evidence="7">Lacks conserved residue(s) required for the propagation of feature annotation.</text>
</comment>
<protein>
    <recommendedName>
        <fullName evidence="7">Glucose-6-phosphate 1-dehydrogenase</fullName>
        <shortName evidence="7">G6PD</shortName>
        <ecNumber evidence="7">1.1.1.49</ecNumber>
    </recommendedName>
</protein>
<dbReference type="HAMAP" id="MF_00966">
    <property type="entry name" value="G6PD"/>
    <property type="match status" value="1"/>
</dbReference>
<evidence type="ECO:0000259" key="9">
    <source>
        <dbReference type="Pfam" id="PF02781"/>
    </source>
</evidence>
<evidence type="ECO:0000256" key="3">
    <source>
        <dbReference type="ARBA" id="ARBA00022526"/>
    </source>
</evidence>
<feature type="binding site" evidence="7">
    <location>
        <position position="193"/>
    </location>
    <ligand>
        <name>substrate</name>
    </ligand>
</feature>
<comment type="catalytic activity">
    <reaction evidence="7">
        <text>D-glucose 6-phosphate + NADP(+) = 6-phospho-D-glucono-1,5-lactone + NADPH + H(+)</text>
        <dbReference type="Rhea" id="RHEA:15841"/>
        <dbReference type="ChEBI" id="CHEBI:15378"/>
        <dbReference type="ChEBI" id="CHEBI:57783"/>
        <dbReference type="ChEBI" id="CHEBI:57955"/>
        <dbReference type="ChEBI" id="CHEBI:58349"/>
        <dbReference type="ChEBI" id="CHEBI:61548"/>
        <dbReference type="EC" id="1.1.1.49"/>
    </reaction>
</comment>
<dbReference type="Gene3D" id="3.40.50.720">
    <property type="entry name" value="NAD(P)-binding Rossmann-like Domain"/>
    <property type="match status" value="1"/>
</dbReference>
<evidence type="ECO:0000256" key="4">
    <source>
        <dbReference type="ARBA" id="ARBA00022857"/>
    </source>
</evidence>
<evidence type="ECO:0000256" key="1">
    <source>
        <dbReference type="ARBA" id="ARBA00004937"/>
    </source>
</evidence>
<dbReference type="PANTHER" id="PTHR23429">
    <property type="entry name" value="GLUCOSE-6-PHOSPHATE 1-DEHYDROGENASE G6PD"/>
    <property type="match status" value="1"/>
</dbReference>
<dbReference type="Pfam" id="PF00479">
    <property type="entry name" value="G6PD_N"/>
    <property type="match status" value="1"/>
</dbReference>
<evidence type="ECO:0000313" key="10">
    <source>
        <dbReference type="EMBL" id="CAE6702964.1"/>
    </source>
</evidence>
<dbReference type="Pfam" id="PF02781">
    <property type="entry name" value="G6PD_C"/>
    <property type="match status" value="1"/>
</dbReference>
<dbReference type="Gene3D" id="3.30.360.10">
    <property type="entry name" value="Dihydrodipicolinate Reductase, domain 2"/>
    <property type="match status" value="1"/>
</dbReference>
<name>A0ABM8QKX3_9BACT</name>
<dbReference type="NCBIfam" id="TIGR00871">
    <property type="entry name" value="zwf"/>
    <property type="match status" value="1"/>
</dbReference>
<organism evidence="10 11">
    <name type="scientific">Nitrospira defluvii</name>
    <dbReference type="NCBI Taxonomy" id="330214"/>
    <lineage>
        <taxon>Bacteria</taxon>
        <taxon>Pseudomonadati</taxon>
        <taxon>Nitrospirota</taxon>
        <taxon>Nitrospiria</taxon>
        <taxon>Nitrospirales</taxon>
        <taxon>Nitrospiraceae</taxon>
        <taxon>Nitrospira</taxon>
    </lineage>
</organism>
<evidence type="ECO:0000256" key="7">
    <source>
        <dbReference type="HAMAP-Rule" id="MF_00966"/>
    </source>
</evidence>
<accession>A0ABM8QKX3</accession>
<dbReference type="InterPro" id="IPR019796">
    <property type="entry name" value="G6P_DH_AS"/>
</dbReference>
<comment type="function">
    <text evidence="7">Catalyzes the oxidation of glucose 6-phosphate to 6-phosphogluconolactone.</text>
</comment>
<dbReference type="InterPro" id="IPR022675">
    <property type="entry name" value="G6P_DH_C"/>
</dbReference>
<proteinExistence type="inferred from homology"/>
<comment type="pathway">
    <text evidence="1 7">Carbohydrate degradation; pentose phosphate pathway; D-ribulose 5-phosphate from D-glucose 6-phosphate (oxidative stage): step 1/3.</text>
</comment>
<dbReference type="PROSITE" id="PS00069">
    <property type="entry name" value="G6P_DEHYDROGENASE"/>
    <property type="match status" value="1"/>
</dbReference>
<feature type="binding site" evidence="7">
    <location>
        <position position="197"/>
    </location>
    <ligand>
        <name>substrate</name>
    </ligand>
</feature>
<feature type="binding site" evidence="7">
    <location>
        <position position="231"/>
    </location>
    <ligand>
        <name>substrate</name>
    </ligand>
</feature>
<feature type="binding site" evidence="7">
    <location>
        <position position="56"/>
    </location>
    <ligand>
        <name>NADP(+)</name>
        <dbReference type="ChEBI" id="CHEBI:58349"/>
    </ligand>
</feature>
<dbReference type="RefSeq" id="WP_213040661.1">
    <property type="nucleotide sequence ID" value="NZ_CAJNBJ010000001.1"/>
</dbReference>